<dbReference type="FunFam" id="1.10.1390.10:FF:000002">
    <property type="entry name" value="Glucose-6-phosphate isomerase"/>
    <property type="match status" value="1"/>
</dbReference>
<dbReference type="InterPro" id="IPR023096">
    <property type="entry name" value="G6P_Isomerase_C"/>
</dbReference>
<dbReference type="PANTHER" id="PTHR11469:SF1">
    <property type="entry name" value="GLUCOSE-6-PHOSPHATE ISOMERASE"/>
    <property type="match status" value="1"/>
</dbReference>
<dbReference type="InterPro" id="IPR035476">
    <property type="entry name" value="SIS_PGI_1"/>
</dbReference>
<evidence type="ECO:0000256" key="9">
    <source>
        <dbReference type="ARBA" id="ARBA00029321"/>
    </source>
</evidence>
<dbReference type="GO" id="GO:0097367">
    <property type="term" value="F:carbohydrate derivative binding"/>
    <property type="evidence" value="ECO:0007669"/>
    <property type="project" value="InterPro"/>
</dbReference>
<dbReference type="Pfam" id="PF00342">
    <property type="entry name" value="PGI"/>
    <property type="match status" value="1"/>
</dbReference>
<comment type="similarity">
    <text evidence="3 10">Belongs to the GPI family.</text>
</comment>
<dbReference type="PROSITE" id="PS00765">
    <property type="entry name" value="P_GLUCOSE_ISOMERASE_1"/>
    <property type="match status" value="1"/>
</dbReference>
<evidence type="ECO:0000313" key="11">
    <source>
        <dbReference type="EnsemblProtists" id="PYU1_T005904"/>
    </source>
</evidence>
<keyword evidence="8 10" id="KW-0413">Isomerase</keyword>
<evidence type="ECO:0000256" key="1">
    <source>
        <dbReference type="ARBA" id="ARBA00004496"/>
    </source>
</evidence>
<dbReference type="GO" id="GO:0048029">
    <property type="term" value="F:monosaccharide binding"/>
    <property type="evidence" value="ECO:0007669"/>
    <property type="project" value="TreeGrafter"/>
</dbReference>
<dbReference type="EC" id="5.3.1.9" evidence="4 10"/>
<dbReference type="HOGENOM" id="CLU_017947_4_0_1"/>
<evidence type="ECO:0000256" key="5">
    <source>
        <dbReference type="ARBA" id="ARBA00022432"/>
    </source>
</evidence>
<dbReference type="PROSITE" id="PS00174">
    <property type="entry name" value="P_GLUCOSE_ISOMERASE_2"/>
    <property type="match status" value="1"/>
</dbReference>
<dbReference type="Proteomes" id="UP000019132">
    <property type="component" value="Unassembled WGS sequence"/>
</dbReference>
<dbReference type="PROSITE" id="PS51463">
    <property type="entry name" value="P_GLUCOSE_ISOMERASE_3"/>
    <property type="match status" value="1"/>
</dbReference>
<dbReference type="PANTHER" id="PTHR11469">
    <property type="entry name" value="GLUCOSE-6-PHOSPHATE ISOMERASE"/>
    <property type="match status" value="1"/>
</dbReference>
<dbReference type="InParanoid" id="K3WLR2"/>
<dbReference type="STRING" id="431595.K3WLR2"/>
<reference evidence="12" key="1">
    <citation type="journal article" date="2010" name="Genome Biol.">
        <title>Genome sequence of the necrotrophic plant pathogen Pythium ultimum reveals original pathogenicity mechanisms and effector repertoire.</title>
        <authorList>
            <person name="Levesque C.A."/>
            <person name="Brouwer H."/>
            <person name="Cano L."/>
            <person name="Hamilton J.P."/>
            <person name="Holt C."/>
            <person name="Huitema E."/>
            <person name="Raffaele S."/>
            <person name="Robideau G.P."/>
            <person name="Thines M."/>
            <person name="Win J."/>
            <person name="Zerillo M.M."/>
            <person name="Beakes G.W."/>
            <person name="Boore J.L."/>
            <person name="Busam D."/>
            <person name="Dumas B."/>
            <person name="Ferriera S."/>
            <person name="Fuerstenberg S.I."/>
            <person name="Gachon C.M."/>
            <person name="Gaulin E."/>
            <person name="Govers F."/>
            <person name="Grenville-Briggs L."/>
            <person name="Horner N."/>
            <person name="Hostetler J."/>
            <person name="Jiang R.H."/>
            <person name="Johnson J."/>
            <person name="Krajaejun T."/>
            <person name="Lin H."/>
            <person name="Meijer H.J."/>
            <person name="Moore B."/>
            <person name="Morris P."/>
            <person name="Phuntmart V."/>
            <person name="Puiu D."/>
            <person name="Shetty J."/>
            <person name="Stajich J.E."/>
            <person name="Tripathy S."/>
            <person name="Wawra S."/>
            <person name="van West P."/>
            <person name="Whitty B.R."/>
            <person name="Coutinho P.M."/>
            <person name="Henrissat B."/>
            <person name="Martin F."/>
            <person name="Thomas P.D."/>
            <person name="Tyler B.M."/>
            <person name="De Vries R.P."/>
            <person name="Kamoun S."/>
            <person name="Yandell M."/>
            <person name="Tisserat N."/>
            <person name="Buell C.R."/>
        </authorList>
    </citation>
    <scope>NUCLEOTIDE SEQUENCE</scope>
    <source>
        <strain evidence="12">DAOM:BR144</strain>
    </source>
</reference>
<dbReference type="FunFam" id="3.40.50.10490:FF:000048">
    <property type="entry name" value="Glucose-6-phosphate isomerase"/>
    <property type="match status" value="1"/>
</dbReference>
<evidence type="ECO:0000256" key="7">
    <source>
        <dbReference type="ARBA" id="ARBA00023152"/>
    </source>
</evidence>
<keyword evidence="7 10" id="KW-0324">Glycolysis</keyword>
<dbReference type="EMBL" id="GL376573">
    <property type="status" value="NOT_ANNOTATED_CDS"/>
    <property type="molecule type" value="Genomic_DNA"/>
</dbReference>
<evidence type="ECO:0000256" key="2">
    <source>
        <dbReference type="ARBA" id="ARBA00004926"/>
    </source>
</evidence>
<dbReference type="NCBIfam" id="NF001211">
    <property type="entry name" value="PRK00179.1"/>
    <property type="match status" value="1"/>
</dbReference>
<proteinExistence type="inferred from homology"/>
<dbReference type="FunFam" id="3.40.50.10490:FF:000031">
    <property type="entry name" value="Glucose-6-phosphate isomerase"/>
    <property type="match status" value="1"/>
</dbReference>
<dbReference type="OMA" id="DWYRQLW"/>
<dbReference type="CDD" id="cd05016">
    <property type="entry name" value="SIS_PGI_2"/>
    <property type="match status" value="1"/>
</dbReference>
<dbReference type="FunFam" id="3.40.50.10490:FF:000018">
    <property type="entry name" value="Glucose-6-phosphate isomerase"/>
    <property type="match status" value="1"/>
</dbReference>
<comment type="pathway">
    <text evidence="2 10">Carbohydrate degradation; glycolysis; D-glyceraldehyde 3-phosphate and glycerone phosphate from D-glucose: step 2/4.</text>
</comment>
<dbReference type="GO" id="GO:0006094">
    <property type="term" value="P:gluconeogenesis"/>
    <property type="evidence" value="ECO:0007669"/>
    <property type="project" value="UniProtKB-KW"/>
</dbReference>
<dbReference type="Gene3D" id="1.10.1390.10">
    <property type="match status" value="1"/>
</dbReference>
<dbReference type="UniPathway" id="UPA00109">
    <property type="reaction ID" value="UER00181"/>
</dbReference>
<evidence type="ECO:0000256" key="3">
    <source>
        <dbReference type="ARBA" id="ARBA00006604"/>
    </source>
</evidence>
<evidence type="ECO:0000256" key="6">
    <source>
        <dbReference type="ARBA" id="ARBA00022490"/>
    </source>
</evidence>
<dbReference type="GO" id="GO:0051156">
    <property type="term" value="P:glucose 6-phosphate metabolic process"/>
    <property type="evidence" value="ECO:0007669"/>
    <property type="project" value="TreeGrafter"/>
</dbReference>
<dbReference type="CDD" id="cd05015">
    <property type="entry name" value="SIS_PGI_1"/>
    <property type="match status" value="1"/>
</dbReference>
<accession>K3WLR2</accession>
<dbReference type="HAMAP" id="MF_00473">
    <property type="entry name" value="G6P_isomerase"/>
    <property type="match status" value="1"/>
</dbReference>
<keyword evidence="12" id="KW-1185">Reference proteome</keyword>
<dbReference type="AlphaFoldDB" id="K3WLR2"/>
<organism evidence="11 12">
    <name type="scientific">Globisporangium ultimum (strain ATCC 200006 / CBS 805.95 / DAOM BR144)</name>
    <name type="common">Pythium ultimum</name>
    <dbReference type="NCBI Taxonomy" id="431595"/>
    <lineage>
        <taxon>Eukaryota</taxon>
        <taxon>Sar</taxon>
        <taxon>Stramenopiles</taxon>
        <taxon>Oomycota</taxon>
        <taxon>Peronosporomycetes</taxon>
        <taxon>Pythiales</taxon>
        <taxon>Pythiaceae</taxon>
        <taxon>Globisporangium</taxon>
    </lineage>
</organism>
<dbReference type="SUPFAM" id="SSF53697">
    <property type="entry name" value="SIS domain"/>
    <property type="match status" value="1"/>
</dbReference>
<dbReference type="PRINTS" id="PR00662">
    <property type="entry name" value="G6PISOMERASE"/>
</dbReference>
<dbReference type="InterPro" id="IPR001672">
    <property type="entry name" value="G6P_Isomerase"/>
</dbReference>
<dbReference type="GO" id="GO:0005829">
    <property type="term" value="C:cytosol"/>
    <property type="evidence" value="ECO:0007669"/>
    <property type="project" value="TreeGrafter"/>
</dbReference>
<dbReference type="InterPro" id="IPR035482">
    <property type="entry name" value="SIS_PGI_2"/>
</dbReference>
<comment type="catalytic activity">
    <reaction evidence="9 10">
        <text>alpha-D-glucose 6-phosphate = beta-D-fructose 6-phosphate</text>
        <dbReference type="Rhea" id="RHEA:11816"/>
        <dbReference type="ChEBI" id="CHEBI:57634"/>
        <dbReference type="ChEBI" id="CHEBI:58225"/>
        <dbReference type="EC" id="5.3.1.9"/>
    </reaction>
</comment>
<evidence type="ECO:0000256" key="10">
    <source>
        <dbReference type="RuleBase" id="RU000612"/>
    </source>
</evidence>
<dbReference type="GO" id="GO:0004347">
    <property type="term" value="F:glucose-6-phosphate isomerase activity"/>
    <property type="evidence" value="ECO:0007669"/>
    <property type="project" value="UniProtKB-EC"/>
</dbReference>
<dbReference type="Gene3D" id="3.40.50.10490">
    <property type="entry name" value="Glucose-6-phosphate isomerase like protein, domain 1"/>
    <property type="match status" value="2"/>
</dbReference>
<sequence length="562" mass="61331">MAAPLINDTAAWKRLQEHAAAIKSSTHLRELLQDEKRNEVLRTEQRGIFLDYSRQNATTETLDLLFDLADAANLKKKLAAIASGEHVNVTEDRAVLHMALRAPASKKIVVDGQDVTKDVHDVLNAINAFTTSVRSGAKLGSTGKVLKNIISIGIGGSYLGPEYVFEALRYEPAAKVASEGRTLRFLANVDPVDVARATNGLNPEETLVIVVSKTFTTAETMLNARTLRKWLVDDLTAKGVSSADAISKHMIAASSAVPLVQEFGIDKANIFGFWDWVGGRYSVTSSVGILPLALQFGYGIMEQFLAGAHDMDTHLLEAPLRSNLPVIMGLLGVWNSSFLGHSSRALLPYSQALLRFSAHIQQVDMESNGKRVTVEGVDLPFEAGEVNFGEPGTNGQHSFYQLIHQGRVVPCDFIGFCESQNPVLLAGEPVSNHDELMSNFFAQPDALARGKSLKDLETEGVPEHLRNHKLFPGNRPSISLLFPKLDAFSCGQLLALYEHRTVVQGAIWGVNSFDQWGVELGKVLAKQVRSQLQASRSSNAPVQGFNSSTAYMLNKYLSHKSA</sequence>
<dbReference type="EnsemblProtists" id="PYU1_T005904">
    <property type="protein sequence ID" value="PYU1_T005904"/>
    <property type="gene ID" value="PYU1_G005892"/>
</dbReference>
<reference evidence="11" key="3">
    <citation type="submission" date="2015-02" db="UniProtKB">
        <authorList>
            <consortium name="EnsemblProtists"/>
        </authorList>
    </citation>
    <scope>IDENTIFICATION</scope>
    <source>
        <strain evidence="11">DAOM BR144</strain>
    </source>
</reference>
<keyword evidence="5 10" id="KW-0312">Gluconeogenesis</keyword>
<dbReference type="VEuPathDB" id="FungiDB:PYU1_G005892"/>
<comment type="subcellular location">
    <subcellularLocation>
        <location evidence="1">Cytoplasm</location>
    </subcellularLocation>
</comment>
<protein>
    <recommendedName>
        <fullName evidence="4 10">Glucose-6-phosphate isomerase</fullName>
        <ecNumber evidence="4 10">5.3.1.9</ecNumber>
    </recommendedName>
</protein>
<evidence type="ECO:0000313" key="12">
    <source>
        <dbReference type="Proteomes" id="UP000019132"/>
    </source>
</evidence>
<dbReference type="GO" id="GO:0006096">
    <property type="term" value="P:glycolytic process"/>
    <property type="evidence" value="ECO:0007669"/>
    <property type="project" value="UniProtKB-UniPathway"/>
</dbReference>
<evidence type="ECO:0000256" key="8">
    <source>
        <dbReference type="ARBA" id="ARBA00023235"/>
    </source>
</evidence>
<dbReference type="FunCoup" id="K3WLR2">
    <property type="interactions" value="113"/>
</dbReference>
<evidence type="ECO:0000256" key="4">
    <source>
        <dbReference type="ARBA" id="ARBA00011952"/>
    </source>
</evidence>
<reference evidence="12" key="2">
    <citation type="submission" date="2010-04" db="EMBL/GenBank/DDBJ databases">
        <authorList>
            <person name="Buell R."/>
            <person name="Hamilton J."/>
            <person name="Hostetler J."/>
        </authorList>
    </citation>
    <scope>NUCLEOTIDE SEQUENCE [LARGE SCALE GENOMIC DNA]</scope>
    <source>
        <strain evidence="12">DAOM:BR144</strain>
    </source>
</reference>
<dbReference type="InterPro" id="IPR046348">
    <property type="entry name" value="SIS_dom_sf"/>
</dbReference>
<keyword evidence="6" id="KW-0963">Cytoplasm</keyword>
<name>K3WLR2_GLOUD</name>
<dbReference type="InterPro" id="IPR018189">
    <property type="entry name" value="Phosphoglucose_isomerase_CS"/>
</dbReference>
<dbReference type="eggNOG" id="KOG2446">
    <property type="taxonomic scope" value="Eukaryota"/>
</dbReference>